<dbReference type="EMBL" id="NJET01000016">
    <property type="protein sequence ID" value="PHH65566.1"/>
    <property type="molecule type" value="Genomic_DNA"/>
</dbReference>
<name>A0A2C5YCX8_9HYPO</name>
<reference evidence="1 2" key="1">
    <citation type="submission" date="2017-06" db="EMBL/GenBank/DDBJ databases">
        <title>Ant-infecting Ophiocordyceps genomes reveal a high diversity of potential behavioral manipulation genes and a possible major role for enterotoxins.</title>
        <authorList>
            <person name="De Bekker C."/>
            <person name="Evans H.C."/>
            <person name="Brachmann A."/>
            <person name="Hughes D.P."/>
        </authorList>
    </citation>
    <scope>NUCLEOTIDE SEQUENCE [LARGE SCALE GENOMIC DNA]</scope>
    <source>
        <strain evidence="1 2">Map64</strain>
    </source>
</reference>
<evidence type="ECO:0008006" key="3">
    <source>
        <dbReference type="Google" id="ProtNLM"/>
    </source>
</evidence>
<dbReference type="OrthoDB" id="6419443at2759"/>
<gene>
    <name evidence="1" type="ORF">CDD81_2001</name>
</gene>
<dbReference type="STRING" id="1399860.A0A2C5YCX8"/>
<organism evidence="1 2">
    <name type="scientific">Ophiocordyceps australis</name>
    <dbReference type="NCBI Taxonomy" id="1399860"/>
    <lineage>
        <taxon>Eukaryota</taxon>
        <taxon>Fungi</taxon>
        <taxon>Dikarya</taxon>
        <taxon>Ascomycota</taxon>
        <taxon>Pezizomycotina</taxon>
        <taxon>Sordariomycetes</taxon>
        <taxon>Hypocreomycetidae</taxon>
        <taxon>Hypocreales</taxon>
        <taxon>Ophiocordycipitaceae</taxon>
        <taxon>Ophiocordyceps</taxon>
    </lineage>
</organism>
<comment type="caution">
    <text evidence="1">The sequence shown here is derived from an EMBL/GenBank/DDBJ whole genome shotgun (WGS) entry which is preliminary data.</text>
</comment>
<dbReference type="InterPro" id="IPR021463">
    <property type="entry name" value="Methyltransf_34"/>
</dbReference>
<evidence type="ECO:0000313" key="2">
    <source>
        <dbReference type="Proteomes" id="UP000226192"/>
    </source>
</evidence>
<dbReference type="AlphaFoldDB" id="A0A2C5YCX8"/>
<proteinExistence type="predicted"/>
<dbReference type="Proteomes" id="UP000226192">
    <property type="component" value="Unassembled WGS sequence"/>
</dbReference>
<protein>
    <recommendedName>
        <fullName evidence="3">25S rRNA (Uridine(2843)-N(3))-methyltransferase</fullName>
    </recommendedName>
</protein>
<accession>A0A2C5YCX8</accession>
<evidence type="ECO:0000313" key="1">
    <source>
        <dbReference type="EMBL" id="PHH65566.1"/>
    </source>
</evidence>
<keyword evidence="2" id="KW-1185">Reference proteome</keyword>
<dbReference type="Pfam" id="PF11312">
    <property type="entry name" value="Methyltransf_34"/>
    <property type="match status" value="1"/>
</dbReference>
<sequence length="380" mass="41434">MGNNTKTFKAHAPSTSSESLSVDIDIKAAQRLLNLFSAAFAPLLASDSLPSLLQDIKQALFRRDFAAAFSRPDFLDAYAARWSPPRAVCYAAVLRDVAFHLNGLVSDEAPQRNDDAEPMELSIKHQTGNVKLHKGDLCPETNAPPAYSANQQAISPKNPRKKLRMLAIGGCAAEVVAFASHLCDSPLDGSLMLVDSAPWSAVTSLLQTTIVSPLPLSKYASAAARAGNQPFLSPASRLSLSFFQADVLSLSRDALSAMTTNQPLLVTLLFTLNELYTIGGIAQTTKFLGVLGDVLAAGSLLLVVDSPGSYSEAKVGKADKRYPMQWLLQHTLLDTKTTSFTWEKLESHDSIWCRLPAELSYPIQLEDMRYQIHLYQIRKP</sequence>